<name>A0A0D2L1S0_9EURO</name>
<evidence type="ECO:0000259" key="3">
    <source>
        <dbReference type="Pfam" id="PF25485"/>
    </source>
</evidence>
<feature type="domain" description="DUF7908" evidence="3">
    <location>
        <begin position="214"/>
        <end position="337"/>
    </location>
</feature>
<feature type="compositionally biased region" description="Low complexity" evidence="1">
    <location>
        <begin position="357"/>
        <end position="460"/>
    </location>
</feature>
<feature type="compositionally biased region" description="Low complexity" evidence="1">
    <location>
        <begin position="117"/>
        <end position="155"/>
    </location>
</feature>
<dbReference type="OrthoDB" id="4161711at2759"/>
<dbReference type="Pfam" id="PF25485">
    <property type="entry name" value="DUF7908"/>
    <property type="match status" value="1"/>
</dbReference>
<evidence type="ECO:0000256" key="1">
    <source>
        <dbReference type="SAM" id="MobiDB-lite"/>
    </source>
</evidence>
<feature type="signal peptide" evidence="2">
    <location>
        <begin position="1"/>
        <end position="21"/>
    </location>
</feature>
<keyword evidence="2" id="KW-0732">Signal</keyword>
<feature type="region of interest" description="Disordered" evidence="1">
    <location>
        <begin position="357"/>
        <end position="475"/>
    </location>
</feature>
<proteinExistence type="predicted"/>
<feature type="compositionally biased region" description="Low complexity" evidence="1">
    <location>
        <begin position="234"/>
        <end position="243"/>
    </location>
</feature>
<keyword evidence="5" id="KW-1185">Reference proteome</keyword>
<reference evidence="4 5" key="1">
    <citation type="submission" date="2015-01" db="EMBL/GenBank/DDBJ databases">
        <title>The Genome Sequence of Fonsecaea multimorphosa CBS 102226.</title>
        <authorList>
            <consortium name="The Broad Institute Genomics Platform"/>
            <person name="Cuomo C."/>
            <person name="de Hoog S."/>
            <person name="Gorbushina A."/>
            <person name="Stielow B."/>
            <person name="Teixiera M."/>
            <person name="Abouelleil A."/>
            <person name="Chapman S.B."/>
            <person name="Priest M."/>
            <person name="Young S.K."/>
            <person name="Wortman J."/>
            <person name="Nusbaum C."/>
            <person name="Birren B."/>
        </authorList>
    </citation>
    <scope>NUCLEOTIDE SEQUENCE [LARGE SCALE GENOMIC DNA]</scope>
    <source>
        <strain evidence="4 5">CBS 102226</strain>
    </source>
</reference>
<dbReference type="EMBL" id="KN848063">
    <property type="protein sequence ID" value="KIY02994.1"/>
    <property type="molecule type" value="Genomic_DNA"/>
</dbReference>
<organism evidence="4 5">
    <name type="scientific">Fonsecaea multimorphosa CBS 102226</name>
    <dbReference type="NCBI Taxonomy" id="1442371"/>
    <lineage>
        <taxon>Eukaryota</taxon>
        <taxon>Fungi</taxon>
        <taxon>Dikarya</taxon>
        <taxon>Ascomycota</taxon>
        <taxon>Pezizomycotina</taxon>
        <taxon>Eurotiomycetes</taxon>
        <taxon>Chaetothyriomycetidae</taxon>
        <taxon>Chaetothyriales</taxon>
        <taxon>Herpotrichiellaceae</taxon>
        <taxon>Fonsecaea</taxon>
    </lineage>
</organism>
<dbReference type="RefSeq" id="XP_016637116.1">
    <property type="nucleotide sequence ID" value="XM_016771977.1"/>
</dbReference>
<feature type="region of interest" description="Disordered" evidence="1">
    <location>
        <begin position="223"/>
        <end position="243"/>
    </location>
</feature>
<evidence type="ECO:0000256" key="2">
    <source>
        <dbReference type="SAM" id="SignalP"/>
    </source>
</evidence>
<dbReference type="AlphaFoldDB" id="A0A0D2L1S0"/>
<protein>
    <recommendedName>
        <fullName evidence="3">DUF7908 domain-containing protein</fullName>
    </recommendedName>
</protein>
<accession>A0A0D2L1S0</accession>
<feature type="compositionally biased region" description="Polar residues" evidence="1">
    <location>
        <begin position="462"/>
        <end position="475"/>
    </location>
</feature>
<feature type="chain" id="PRO_5002263420" description="DUF7908 domain-containing protein" evidence="2">
    <location>
        <begin position="22"/>
        <end position="551"/>
    </location>
</feature>
<dbReference type="InterPro" id="IPR057230">
    <property type="entry name" value="DUF7908"/>
</dbReference>
<dbReference type="GeneID" id="27707206"/>
<dbReference type="Proteomes" id="UP000053411">
    <property type="component" value="Unassembled WGS sequence"/>
</dbReference>
<gene>
    <name evidence="4" type="ORF">Z520_01460</name>
</gene>
<sequence>MWPSSSLVLSSLALRFAAVHAQALATVTYGPSGPCPVPSVTSVVVVQAGYYSSFFQSASQIVNLFGNGETVTIQNAPTTYITNTYITTTIVSTVTSVVSPSTTLTTPSGGASVGPVTTSATPGSSLSTSISTASTATSSTPLPGTSTTSSTVFTPVSPPVTTPTPAPVLTSTSVDAQGNTILVPITQPPLVLGEGLPSGTVTDLPASSAVILGIAVGGIGGARVKRQDSGTEASDLLSGPDGGSSNACDVAQRYYLQNGQLTNGTYVVGRNTTDSSALMVVDPYLNNVTTVFAFANGILQWDSTDRGPAQFYRCGDDKVYAGFQSPPQDDCYNVTLGGIAASACPVPYRNADAIASSTTTSQSISTTTDVPTTTPEVTTTTTTTTDTESPTSATTTSESASSSDQTSTESSATSSPSSSSEPTVTSSLAQTTEPTVTSTTSDVSPGTTAPVSTSSTSAVPIGTSSSIKLNEPGTPTIQLDKYPPITVKLVGYCHYPVELQQCCSRAIQHDCCSRNDSGRDHNLWHFFKWKYRRGHKCTKLYIPGHSKYKSE</sequence>
<evidence type="ECO:0000313" key="5">
    <source>
        <dbReference type="Proteomes" id="UP000053411"/>
    </source>
</evidence>
<dbReference type="STRING" id="1442371.A0A0D2L1S0"/>
<feature type="region of interest" description="Disordered" evidence="1">
    <location>
        <begin position="101"/>
        <end position="159"/>
    </location>
</feature>
<dbReference type="VEuPathDB" id="FungiDB:Z520_01460"/>
<evidence type="ECO:0000313" key="4">
    <source>
        <dbReference type="EMBL" id="KIY02994.1"/>
    </source>
</evidence>